<reference evidence="6 7" key="1">
    <citation type="journal article" date="2019" name="Nat. Microbiol.">
        <title>Mediterranean grassland soil C-N compound turnover is dependent on rainfall and depth, and is mediated by genomically divergent microorganisms.</title>
        <authorList>
            <person name="Diamond S."/>
            <person name="Andeer P.F."/>
            <person name="Li Z."/>
            <person name="Crits-Christoph A."/>
            <person name="Burstein D."/>
            <person name="Anantharaman K."/>
            <person name="Lane K.R."/>
            <person name="Thomas B.C."/>
            <person name="Pan C."/>
            <person name="Northen T.R."/>
            <person name="Banfield J.F."/>
        </authorList>
    </citation>
    <scope>NUCLEOTIDE SEQUENCE [LARGE SCALE GENOMIC DNA]</scope>
    <source>
        <strain evidence="6">WS_2</strain>
    </source>
</reference>
<dbReference type="Gene3D" id="3.40.50.300">
    <property type="entry name" value="P-loop containing nucleotide triphosphate hydrolases"/>
    <property type="match status" value="1"/>
</dbReference>
<evidence type="ECO:0000313" key="6">
    <source>
        <dbReference type="EMBL" id="TMQ58839.1"/>
    </source>
</evidence>
<dbReference type="Pfam" id="PF00005">
    <property type="entry name" value="ABC_tran"/>
    <property type="match status" value="1"/>
</dbReference>
<evidence type="ECO:0000256" key="3">
    <source>
        <dbReference type="ARBA" id="ARBA00022741"/>
    </source>
</evidence>
<sequence length="312" mass="34123">MIELRNLEKTYGETHALKGVSFSISKGEIVGLLGPNGAGKTTAMKIVVGYLLPTAGSATVAGLDVVSHPLEVQRKIGYLAENAPLYLDMVAQEYLEFMADMRGLDAVTRRRRLARVVEECGIGHVLTRPIGQLSKGYRQRVGLAAAILHDPEILILDEPTTGLDPNQIVEVRQLIRRMGKTKTVVLSTHILPEVEAACDRVVILIDGQVRADGALAEITRSRVQVAVLSTRDPAQVREELGHLEGVVSADSSDRGDGFHAFRMHLAGDHEIGEAVADLARARGWRMRELKRDDRSLEQVFRELTESAAEVVA</sequence>
<dbReference type="InterPro" id="IPR003593">
    <property type="entry name" value="AAA+_ATPase"/>
</dbReference>
<comment type="caution">
    <text evidence="6">The sequence shown here is derived from an EMBL/GenBank/DDBJ whole genome shotgun (WGS) entry which is preliminary data.</text>
</comment>
<dbReference type="AlphaFoldDB" id="A0A538T5B9"/>
<dbReference type="InterPro" id="IPR027417">
    <property type="entry name" value="P-loop_NTPase"/>
</dbReference>
<evidence type="ECO:0000259" key="5">
    <source>
        <dbReference type="PROSITE" id="PS50893"/>
    </source>
</evidence>
<keyword evidence="2" id="KW-0813">Transport</keyword>
<protein>
    <submittedName>
        <fullName evidence="6">ATP-binding cassette domain-containing protein</fullName>
    </submittedName>
</protein>
<keyword evidence="3" id="KW-0547">Nucleotide-binding</keyword>
<feature type="domain" description="ABC transporter" evidence="5">
    <location>
        <begin position="2"/>
        <end position="231"/>
    </location>
</feature>
<evidence type="ECO:0000313" key="7">
    <source>
        <dbReference type="Proteomes" id="UP000317716"/>
    </source>
</evidence>
<organism evidence="6 7">
    <name type="scientific">Eiseniibacteriota bacterium</name>
    <dbReference type="NCBI Taxonomy" id="2212470"/>
    <lineage>
        <taxon>Bacteria</taxon>
        <taxon>Candidatus Eiseniibacteriota</taxon>
    </lineage>
</organism>
<name>A0A538T5B9_UNCEI</name>
<dbReference type="GO" id="GO:0005524">
    <property type="term" value="F:ATP binding"/>
    <property type="evidence" value="ECO:0007669"/>
    <property type="project" value="UniProtKB-KW"/>
</dbReference>
<dbReference type="PANTHER" id="PTHR43335:SF4">
    <property type="entry name" value="ABC TRANSPORTER, ATP-BINDING PROTEIN"/>
    <property type="match status" value="1"/>
</dbReference>
<dbReference type="EMBL" id="VBOS01000066">
    <property type="protein sequence ID" value="TMQ58839.1"/>
    <property type="molecule type" value="Genomic_DNA"/>
</dbReference>
<dbReference type="CDD" id="cd03230">
    <property type="entry name" value="ABC_DR_subfamily_A"/>
    <property type="match status" value="1"/>
</dbReference>
<accession>A0A538T5B9</accession>
<comment type="similarity">
    <text evidence="1">Belongs to the ABC transporter superfamily.</text>
</comment>
<gene>
    <name evidence="6" type="ORF">E6K72_02170</name>
</gene>
<dbReference type="SUPFAM" id="SSF52540">
    <property type="entry name" value="P-loop containing nucleoside triphosphate hydrolases"/>
    <property type="match status" value="1"/>
</dbReference>
<dbReference type="InterPro" id="IPR003439">
    <property type="entry name" value="ABC_transporter-like_ATP-bd"/>
</dbReference>
<dbReference type="PROSITE" id="PS50893">
    <property type="entry name" value="ABC_TRANSPORTER_2"/>
    <property type="match status" value="1"/>
</dbReference>
<keyword evidence="4 6" id="KW-0067">ATP-binding</keyword>
<dbReference type="GO" id="GO:0016887">
    <property type="term" value="F:ATP hydrolysis activity"/>
    <property type="evidence" value="ECO:0007669"/>
    <property type="project" value="InterPro"/>
</dbReference>
<evidence type="ECO:0000256" key="1">
    <source>
        <dbReference type="ARBA" id="ARBA00005417"/>
    </source>
</evidence>
<evidence type="ECO:0000256" key="2">
    <source>
        <dbReference type="ARBA" id="ARBA00022448"/>
    </source>
</evidence>
<dbReference type="PANTHER" id="PTHR43335">
    <property type="entry name" value="ABC TRANSPORTER, ATP-BINDING PROTEIN"/>
    <property type="match status" value="1"/>
</dbReference>
<dbReference type="SMART" id="SM00382">
    <property type="entry name" value="AAA"/>
    <property type="match status" value="1"/>
</dbReference>
<proteinExistence type="inferred from homology"/>
<evidence type="ECO:0000256" key="4">
    <source>
        <dbReference type="ARBA" id="ARBA00022840"/>
    </source>
</evidence>
<dbReference type="Proteomes" id="UP000317716">
    <property type="component" value="Unassembled WGS sequence"/>
</dbReference>